<evidence type="ECO:0000256" key="3">
    <source>
        <dbReference type="ARBA" id="ARBA00022598"/>
    </source>
</evidence>
<organism evidence="11 12">
    <name type="scientific">Methylovorus glucosotrophus (strain SIP3-4)</name>
    <dbReference type="NCBI Taxonomy" id="582744"/>
    <lineage>
        <taxon>Bacteria</taxon>
        <taxon>Pseudomonadati</taxon>
        <taxon>Pseudomonadota</taxon>
        <taxon>Betaproteobacteria</taxon>
        <taxon>Nitrosomonadales</taxon>
        <taxon>Methylophilaceae</taxon>
        <taxon>Methylovorus</taxon>
    </lineage>
</organism>
<feature type="active site" description="Proton acceptor; for glutaminase activity" evidence="7">
    <location>
        <position position="51"/>
    </location>
</feature>
<feature type="binding site" evidence="7">
    <location>
        <position position="404"/>
    </location>
    <ligand>
        <name>ATP</name>
        <dbReference type="ChEBI" id="CHEBI:30616"/>
    </ligand>
</feature>
<dbReference type="InterPro" id="IPR003694">
    <property type="entry name" value="NAD_synthase"/>
</dbReference>
<sequence length="550" mass="60213">MQVEAISKSQMQVAIAQINCVVGDLAGNAARILSYAHEAKAAGANLMLTPELALSGYSPQDLLLREDFTHHCQRELQALAKALPADITVVVGHPHREHGRCYNAASVLQGGRIVLTYHKHALPNHSVFDEVRYFSPGNKAGVFEHQGVRCGILICADVWEPGPAKVSKQAGAELLLVLNASPFHLEKQQQRYKVLGKRVEETGLPLVYANLVGGQDELVFDGNSVVIDRCGAPVQQLPAFTEQLALVSIDLSPQNRANPLPADIAPGLTREESAYQALTLCLRDYVQKNGFPGAVLGLSGGIDSALTLAIAVDALGADKVHAVMMPSEFTADMSVDDARQMAQLLGVKYTELPIKPLFDQFCATLAEPFAGTSFDITEENLQARIRGMLLMALSNKFGSIVLTTGNKSEMAVGYSTLYGDMAGGFAVLKDISKTLVYRLARYRNSLSQVIPERIIIRPPSAELRHGQTDQDSLPPYDVLDAIMEAYVERDSSRQEIIAMGYREQDVARVLNLIDRNEYKRRQSPIGVRVTERGFGLDRRYPVVSRFVSKD</sequence>
<dbReference type="PANTHER" id="PTHR23090:SF9">
    <property type="entry name" value="GLUTAMINE-DEPENDENT NAD(+) SYNTHETASE"/>
    <property type="match status" value="1"/>
</dbReference>
<dbReference type="SUPFAM" id="SSF52402">
    <property type="entry name" value="Adenine nucleotide alpha hydrolases-like"/>
    <property type="match status" value="1"/>
</dbReference>
<dbReference type="EMBL" id="CP001674">
    <property type="protein sequence ID" value="ACT50156.1"/>
    <property type="molecule type" value="Genomic_DNA"/>
</dbReference>
<evidence type="ECO:0000313" key="12">
    <source>
        <dbReference type="Proteomes" id="UP000002743"/>
    </source>
</evidence>
<keyword evidence="5 7" id="KW-0067">ATP-binding</keyword>
<dbReference type="Pfam" id="PF00795">
    <property type="entry name" value="CN_hydrolase"/>
    <property type="match status" value="1"/>
</dbReference>
<dbReference type="CDD" id="cd07570">
    <property type="entry name" value="GAT_Gln-NAD-synth"/>
    <property type="match status" value="1"/>
</dbReference>
<dbReference type="STRING" id="582744.Msip34_0908"/>
<accession>C6XC81</accession>
<dbReference type="GO" id="GO:0005524">
    <property type="term" value="F:ATP binding"/>
    <property type="evidence" value="ECO:0007669"/>
    <property type="project" value="UniProtKB-UniRule"/>
</dbReference>
<dbReference type="KEGG" id="mei:Msip34_0908"/>
<feature type="active site" description="For glutaminase activity" evidence="7">
    <location>
        <position position="119"/>
    </location>
</feature>
<comment type="caution">
    <text evidence="7">Lacks conserved residue(s) required for the propagation of feature annotation.</text>
</comment>
<dbReference type="PIRSF" id="PIRSF006630">
    <property type="entry name" value="NADS_GAT"/>
    <property type="match status" value="1"/>
</dbReference>
<dbReference type="Gene3D" id="3.60.110.10">
    <property type="entry name" value="Carbon-nitrogen hydrolase"/>
    <property type="match status" value="1"/>
</dbReference>
<name>C6XC81_METGS</name>
<evidence type="ECO:0000256" key="2">
    <source>
        <dbReference type="ARBA" id="ARBA00007145"/>
    </source>
</evidence>
<evidence type="ECO:0000256" key="9">
    <source>
        <dbReference type="RuleBase" id="RU003811"/>
    </source>
</evidence>
<dbReference type="InterPro" id="IPR014445">
    <property type="entry name" value="Gln-dep_NAD_synthase"/>
</dbReference>
<dbReference type="PROSITE" id="PS50263">
    <property type="entry name" value="CN_HYDROLASE"/>
    <property type="match status" value="1"/>
</dbReference>
<dbReference type="Gene3D" id="3.40.50.620">
    <property type="entry name" value="HUPs"/>
    <property type="match status" value="1"/>
</dbReference>
<feature type="active site" description="Nucleophile; for glutaminase activity" evidence="7">
    <location>
        <position position="155"/>
    </location>
</feature>
<dbReference type="InterPro" id="IPR022310">
    <property type="entry name" value="NAD/GMP_synthase"/>
</dbReference>
<dbReference type="InterPro" id="IPR003010">
    <property type="entry name" value="C-N_Hydrolase"/>
</dbReference>
<dbReference type="NCBIfam" id="NF010588">
    <property type="entry name" value="PRK13981.1"/>
    <property type="match status" value="1"/>
</dbReference>
<dbReference type="NCBIfam" id="TIGR00552">
    <property type="entry name" value="nadE"/>
    <property type="match status" value="1"/>
</dbReference>
<comment type="function">
    <text evidence="7">Catalyzes the ATP-dependent amidation of deamido-NAD to form NAD. Uses L-glutamine as a nitrogen source.</text>
</comment>
<dbReference type="InterPro" id="IPR036526">
    <property type="entry name" value="C-N_Hydrolase_sf"/>
</dbReference>
<feature type="binding site" evidence="7">
    <location>
        <begin position="297"/>
        <end position="304"/>
    </location>
    <ligand>
        <name>ATP</name>
        <dbReference type="ChEBI" id="CHEBI:30616"/>
    </ligand>
</feature>
<evidence type="ECO:0000256" key="7">
    <source>
        <dbReference type="HAMAP-Rule" id="MF_02090"/>
    </source>
</evidence>
<keyword evidence="12" id="KW-1185">Reference proteome</keyword>
<dbReference type="EC" id="6.3.5.1" evidence="7 8"/>
<comment type="similarity">
    <text evidence="2 7 8">In the C-terminal section; belongs to the NAD synthetase family.</text>
</comment>
<dbReference type="eggNOG" id="COG0388">
    <property type="taxonomic scope" value="Bacteria"/>
</dbReference>
<evidence type="ECO:0000256" key="8">
    <source>
        <dbReference type="PIRNR" id="PIRNR006630"/>
    </source>
</evidence>
<dbReference type="eggNOG" id="COG0171">
    <property type="taxonomic scope" value="Bacteria"/>
</dbReference>
<dbReference type="GO" id="GO:0003952">
    <property type="term" value="F:NAD+ synthase (glutamine-hydrolyzing) activity"/>
    <property type="evidence" value="ECO:0007669"/>
    <property type="project" value="UniProtKB-UniRule"/>
</dbReference>
<protein>
    <recommendedName>
        <fullName evidence="7 8">Glutamine-dependent NAD(+) synthetase</fullName>
        <ecNumber evidence="7 8">6.3.5.1</ecNumber>
    </recommendedName>
    <alternativeName>
        <fullName evidence="7 8">NAD(+) synthase [glutamine-hydrolyzing]</fullName>
    </alternativeName>
</protein>
<evidence type="ECO:0000256" key="4">
    <source>
        <dbReference type="ARBA" id="ARBA00022741"/>
    </source>
</evidence>
<dbReference type="UniPathway" id="UPA00253">
    <property type="reaction ID" value="UER00334"/>
</dbReference>
<dbReference type="AlphaFoldDB" id="C6XC81"/>
<reference evidence="12" key="1">
    <citation type="submission" date="2009-07" db="EMBL/GenBank/DDBJ databases">
        <title>Complete sequence of chromosome of Methylovorus sp. SIP3-4.</title>
        <authorList>
            <person name="Lucas S."/>
            <person name="Copeland A."/>
            <person name="Lapidus A."/>
            <person name="Glavina del Rio T."/>
            <person name="Tice H."/>
            <person name="Bruce D."/>
            <person name="Goodwin L."/>
            <person name="Pitluck S."/>
            <person name="Clum A."/>
            <person name="Larimer F."/>
            <person name="Land M."/>
            <person name="Hauser L."/>
            <person name="Kyrpides N."/>
            <person name="Mikhailova N."/>
            <person name="Kayluzhnaya M."/>
            <person name="Chistoserdova L."/>
        </authorList>
    </citation>
    <scope>NUCLEOTIDE SEQUENCE [LARGE SCALE GENOMIC DNA]</scope>
    <source>
        <strain evidence="12">SIP3-4</strain>
    </source>
</reference>
<keyword evidence="3 7" id="KW-0436">Ligase</keyword>
<dbReference type="CDD" id="cd00553">
    <property type="entry name" value="NAD_synthase"/>
    <property type="match status" value="1"/>
</dbReference>
<dbReference type="SUPFAM" id="SSF56317">
    <property type="entry name" value="Carbon-nitrogen hydrolase"/>
    <property type="match status" value="1"/>
</dbReference>
<dbReference type="Proteomes" id="UP000002743">
    <property type="component" value="Chromosome"/>
</dbReference>
<comment type="pathway">
    <text evidence="1 7 8">Cofactor biosynthesis; NAD(+) biosynthesis; NAD(+) from deamido-NAD(+) (L-Gln route): step 1/1.</text>
</comment>
<comment type="similarity">
    <text evidence="9">Belongs to the NAD synthetase family.</text>
</comment>
<dbReference type="GO" id="GO:0008795">
    <property type="term" value="F:NAD+ synthase activity"/>
    <property type="evidence" value="ECO:0007669"/>
    <property type="project" value="UniProtKB-UniRule"/>
</dbReference>
<dbReference type="GO" id="GO:0005737">
    <property type="term" value="C:cytoplasm"/>
    <property type="evidence" value="ECO:0007669"/>
    <property type="project" value="InterPro"/>
</dbReference>
<comment type="catalytic activity">
    <reaction evidence="7 8">
        <text>deamido-NAD(+) + L-glutamine + ATP + H2O = L-glutamate + AMP + diphosphate + NAD(+) + H(+)</text>
        <dbReference type="Rhea" id="RHEA:24384"/>
        <dbReference type="ChEBI" id="CHEBI:15377"/>
        <dbReference type="ChEBI" id="CHEBI:15378"/>
        <dbReference type="ChEBI" id="CHEBI:29985"/>
        <dbReference type="ChEBI" id="CHEBI:30616"/>
        <dbReference type="ChEBI" id="CHEBI:33019"/>
        <dbReference type="ChEBI" id="CHEBI:57540"/>
        <dbReference type="ChEBI" id="CHEBI:58359"/>
        <dbReference type="ChEBI" id="CHEBI:58437"/>
        <dbReference type="ChEBI" id="CHEBI:456215"/>
        <dbReference type="EC" id="6.3.5.1"/>
    </reaction>
</comment>
<evidence type="ECO:0000256" key="1">
    <source>
        <dbReference type="ARBA" id="ARBA00005188"/>
    </source>
</evidence>
<dbReference type="GO" id="GO:0009435">
    <property type="term" value="P:NAD+ biosynthetic process"/>
    <property type="evidence" value="ECO:0007669"/>
    <property type="project" value="UniProtKB-UniRule"/>
</dbReference>
<evidence type="ECO:0000256" key="5">
    <source>
        <dbReference type="ARBA" id="ARBA00022840"/>
    </source>
</evidence>
<feature type="binding site" evidence="7">
    <location>
        <position position="181"/>
    </location>
    <ligand>
        <name>L-glutamine</name>
        <dbReference type="ChEBI" id="CHEBI:58359"/>
    </ligand>
</feature>
<feature type="domain" description="CN hydrolase" evidence="10">
    <location>
        <begin position="11"/>
        <end position="251"/>
    </location>
</feature>
<reference evidence="11 12" key="2">
    <citation type="journal article" date="2011" name="J. Bacteriol.">
        <title>Genomes of three methylotrophs from a single niche uncover genetic and metabolic divergence of Methylophilaceae.</title>
        <authorList>
            <person name="Lapidus A."/>
            <person name="Clum A."/>
            <person name="Labutti K."/>
            <person name="Kaluzhnaya M.G."/>
            <person name="Lim S."/>
            <person name="Beck D.A."/>
            <person name="Glavina Del Rio T."/>
            <person name="Nolan M."/>
            <person name="Mavromatis K."/>
            <person name="Huntemann M."/>
            <person name="Lucas S."/>
            <person name="Lidstrom M.E."/>
            <person name="Ivanova N."/>
            <person name="Chistoserdova L."/>
        </authorList>
    </citation>
    <scope>NUCLEOTIDE SEQUENCE [LARGE SCALE GENOMIC DNA]</scope>
    <source>
        <strain evidence="11 12">SIP3-4</strain>
    </source>
</reference>
<feature type="binding site" evidence="7">
    <location>
        <position position="409"/>
    </location>
    <ligand>
        <name>deamido-NAD(+)</name>
        <dbReference type="ChEBI" id="CHEBI:58437"/>
        <note>ligand shared between two neighboring subunits</note>
    </ligand>
</feature>
<evidence type="ECO:0000256" key="6">
    <source>
        <dbReference type="ARBA" id="ARBA00023027"/>
    </source>
</evidence>
<keyword evidence="6 7" id="KW-0520">NAD</keyword>
<feature type="binding site" evidence="7">
    <location>
        <position position="519"/>
    </location>
    <ligand>
        <name>deamido-NAD(+)</name>
        <dbReference type="ChEBI" id="CHEBI:58437"/>
        <note>ligand shared between two neighboring subunits</note>
    </ligand>
</feature>
<dbReference type="InterPro" id="IPR014729">
    <property type="entry name" value="Rossmann-like_a/b/a_fold"/>
</dbReference>
<proteinExistence type="inferred from homology"/>
<dbReference type="PANTHER" id="PTHR23090">
    <property type="entry name" value="NH 3 /GLUTAMINE-DEPENDENT NAD + SYNTHETASE"/>
    <property type="match status" value="1"/>
</dbReference>
<dbReference type="FunFam" id="3.40.50.620:FF:000106">
    <property type="entry name" value="Glutamine-dependent NAD(+) synthetase"/>
    <property type="match status" value="1"/>
</dbReference>
<gene>
    <name evidence="7" type="primary">nadE</name>
    <name evidence="11" type="ordered locus">Msip34_0908</name>
</gene>
<keyword evidence="4 7" id="KW-0547">Nucleotide-binding</keyword>
<dbReference type="HAMAP" id="MF_02090">
    <property type="entry name" value="NadE_glutamine_dep"/>
    <property type="match status" value="1"/>
</dbReference>
<evidence type="ECO:0000259" key="10">
    <source>
        <dbReference type="PROSITE" id="PS50263"/>
    </source>
</evidence>
<evidence type="ECO:0000313" key="11">
    <source>
        <dbReference type="EMBL" id="ACT50156.1"/>
    </source>
</evidence>
<feature type="binding site" evidence="7">
    <location>
        <position position="187"/>
    </location>
    <ligand>
        <name>L-glutamine</name>
        <dbReference type="ChEBI" id="CHEBI:58359"/>
    </ligand>
</feature>
<feature type="binding site" evidence="7">
    <location>
        <position position="380"/>
    </location>
    <ligand>
        <name>deamido-NAD(+)</name>
        <dbReference type="ChEBI" id="CHEBI:58437"/>
        <note>ligand shared between two neighboring subunits</note>
    </ligand>
</feature>
<dbReference type="Pfam" id="PF02540">
    <property type="entry name" value="NAD_synthase"/>
    <property type="match status" value="1"/>
</dbReference>
<dbReference type="HOGENOM" id="CLU_022313_2_0_4"/>
<dbReference type="GO" id="GO:0004359">
    <property type="term" value="F:glutaminase activity"/>
    <property type="evidence" value="ECO:0007669"/>
    <property type="project" value="InterPro"/>
</dbReference>